<evidence type="ECO:0000313" key="2">
    <source>
        <dbReference type="EMBL" id="KAK4106093.1"/>
    </source>
</evidence>
<sequence>MERTVLLDTTFHNFTLRVHPAVFEIQLCIPCGYTCTPIYQLKTATVRNTDKEKGTDNQRKQERIVHIPYLLSPNLLLKPLLSPKPIMFSKRTPYQLAGTRHRRDLGDNDEEARNKTIAASRPHGFLQVTSRGKIKTGKGSGIGRTENTLKLDNQIERGPTPHLIIPFHPLPKHNKQESSHTYTYPCPLDASQITTNKGACLSVRRMSQAISNNPRRTSVPPSLPVSHPPPLYQTGKPNCPLEYITPQPSHHRRASLLDDESIADLPLQQQTYPLSPT</sequence>
<gene>
    <name evidence="2" type="ORF">N658DRAFT_6782</name>
</gene>
<keyword evidence="3" id="KW-1185">Reference proteome</keyword>
<evidence type="ECO:0000313" key="3">
    <source>
        <dbReference type="Proteomes" id="UP001305647"/>
    </source>
</evidence>
<dbReference type="EMBL" id="MU863624">
    <property type="protein sequence ID" value="KAK4106093.1"/>
    <property type="molecule type" value="Genomic_DNA"/>
</dbReference>
<evidence type="ECO:0000256" key="1">
    <source>
        <dbReference type="SAM" id="MobiDB-lite"/>
    </source>
</evidence>
<feature type="compositionally biased region" description="Pro residues" evidence="1">
    <location>
        <begin position="221"/>
        <end position="231"/>
    </location>
</feature>
<reference evidence="2" key="1">
    <citation type="journal article" date="2023" name="Mol. Phylogenet. Evol.">
        <title>Genome-scale phylogeny and comparative genomics of the fungal order Sordariales.</title>
        <authorList>
            <person name="Hensen N."/>
            <person name="Bonometti L."/>
            <person name="Westerberg I."/>
            <person name="Brannstrom I.O."/>
            <person name="Guillou S."/>
            <person name="Cros-Aarteil S."/>
            <person name="Calhoun S."/>
            <person name="Haridas S."/>
            <person name="Kuo A."/>
            <person name="Mondo S."/>
            <person name="Pangilinan J."/>
            <person name="Riley R."/>
            <person name="LaButti K."/>
            <person name="Andreopoulos B."/>
            <person name="Lipzen A."/>
            <person name="Chen C."/>
            <person name="Yan M."/>
            <person name="Daum C."/>
            <person name="Ng V."/>
            <person name="Clum A."/>
            <person name="Steindorff A."/>
            <person name="Ohm R.A."/>
            <person name="Martin F."/>
            <person name="Silar P."/>
            <person name="Natvig D.O."/>
            <person name="Lalanne C."/>
            <person name="Gautier V."/>
            <person name="Ament-Velasquez S.L."/>
            <person name="Kruys A."/>
            <person name="Hutchinson M.I."/>
            <person name="Powell A.J."/>
            <person name="Barry K."/>
            <person name="Miller A.N."/>
            <person name="Grigoriev I.V."/>
            <person name="Debuchy R."/>
            <person name="Gladieux P."/>
            <person name="Hiltunen Thoren M."/>
            <person name="Johannesson H."/>
        </authorList>
    </citation>
    <scope>NUCLEOTIDE SEQUENCE</scope>
    <source>
        <strain evidence="2">CBS 757.83</strain>
    </source>
</reference>
<organism evidence="2 3">
    <name type="scientific">Parathielavia hyrcaniae</name>
    <dbReference type="NCBI Taxonomy" id="113614"/>
    <lineage>
        <taxon>Eukaryota</taxon>
        <taxon>Fungi</taxon>
        <taxon>Dikarya</taxon>
        <taxon>Ascomycota</taxon>
        <taxon>Pezizomycotina</taxon>
        <taxon>Sordariomycetes</taxon>
        <taxon>Sordariomycetidae</taxon>
        <taxon>Sordariales</taxon>
        <taxon>Chaetomiaceae</taxon>
        <taxon>Parathielavia</taxon>
    </lineage>
</organism>
<dbReference type="Proteomes" id="UP001305647">
    <property type="component" value="Unassembled WGS sequence"/>
</dbReference>
<proteinExistence type="predicted"/>
<protein>
    <submittedName>
        <fullName evidence="2">Uncharacterized protein</fullName>
    </submittedName>
</protein>
<comment type="caution">
    <text evidence="2">The sequence shown here is derived from an EMBL/GenBank/DDBJ whole genome shotgun (WGS) entry which is preliminary data.</text>
</comment>
<feature type="region of interest" description="Disordered" evidence="1">
    <location>
        <begin position="211"/>
        <end position="238"/>
    </location>
</feature>
<reference evidence="2" key="2">
    <citation type="submission" date="2023-05" db="EMBL/GenBank/DDBJ databases">
        <authorList>
            <consortium name="Lawrence Berkeley National Laboratory"/>
            <person name="Steindorff A."/>
            <person name="Hensen N."/>
            <person name="Bonometti L."/>
            <person name="Westerberg I."/>
            <person name="Brannstrom I.O."/>
            <person name="Guillou S."/>
            <person name="Cros-Aarteil S."/>
            <person name="Calhoun S."/>
            <person name="Haridas S."/>
            <person name="Kuo A."/>
            <person name="Mondo S."/>
            <person name="Pangilinan J."/>
            <person name="Riley R."/>
            <person name="Labutti K."/>
            <person name="Andreopoulos B."/>
            <person name="Lipzen A."/>
            <person name="Chen C."/>
            <person name="Yanf M."/>
            <person name="Daum C."/>
            <person name="Ng V."/>
            <person name="Clum A."/>
            <person name="Ohm R."/>
            <person name="Martin F."/>
            <person name="Silar P."/>
            <person name="Natvig D."/>
            <person name="Lalanne C."/>
            <person name="Gautier V."/>
            <person name="Ament-Velasquez S.L."/>
            <person name="Kruys A."/>
            <person name="Hutchinson M.I."/>
            <person name="Powell A.J."/>
            <person name="Barry K."/>
            <person name="Miller A.N."/>
            <person name="Grigoriev I.V."/>
            <person name="Debuchy R."/>
            <person name="Gladieux P."/>
            <person name="Thoren M.H."/>
            <person name="Johannesson H."/>
        </authorList>
    </citation>
    <scope>NUCLEOTIDE SEQUENCE</scope>
    <source>
        <strain evidence="2">CBS 757.83</strain>
    </source>
</reference>
<accession>A0AAN6T615</accession>
<dbReference type="AlphaFoldDB" id="A0AAN6T615"/>
<name>A0AAN6T615_9PEZI</name>